<dbReference type="FunFam" id="3.40.190.10:FF:000035">
    <property type="entry name" value="Molybdate ABC transporter substrate-binding protein"/>
    <property type="match status" value="1"/>
</dbReference>
<name>A0A974BGK6_SEDHY</name>
<dbReference type="PANTHER" id="PTHR30632">
    <property type="entry name" value="MOLYBDATE-BINDING PERIPLASMIC PROTEIN"/>
    <property type="match status" value="1"/>
</dbReference>
<dbReference type="NCBIfam" id="TIGR01256">
    <property type="entry name" value="modA"/>
    <property type="match status" value="1"/>
</dbReference>
<dbReference type="InterPro" id="IPR041879">
    <property type="entry name" value="YvgL-like_PBP2"/>
</dbReference>
<proteinExistence type="inferred from homology"/>
<dbReference type="RefSeq" id="WP_179236383.1">
    <property type="nucleotide sequence ID" value="NZ_JACBNQ010000001.1"/>
</dbReference>
<dbReference type="InterPro" id="IPR050682">
    <property type="entry name" value="ModA/WtpA"/>
</dbReference>
<dbReference type="PANTHER" id="PTHR30632:SF0">
    <property type="entry name" value="SULFATE-BINDING PROTEIN"/>
    <property type="match status" value="1"/>
</dbReference>
<feature type="binding site" evidence="5">
    <location>
        <position position="148"/>
    </location>
    <ligand>
        <name>molybdate</name>
        <dbReference type="ChEBI" id="CHEBI:36264"/>
    </ligand>
</feature>
<reference evidence="7" key="1">
    <citation type="submission" date="2020-07" db="EMBL/GenBank/DDBJ databases">
        <title>Genomic analysis of a strain of Sedimentibacter Hydroxybenzoicus DSM7310.</title>
        <authorList>
            <person name="Ma S."/>
        </authorList>
    </citation>
    <scope>NUCLEOTIDE SEQUENCE</scope>
    <source>
        <strain evidence="7">DSM 7310</strain>
    </source>
</reference>
<organism evidence="7 8">
    <name type="scientific">Sedimentibacter hydroxybenzoicus DSM 7310</name>
    <dbReference type="NCBI Taxonomy" id="1123245"/>
    <lineage>
        <taxon>Bacteria</taxon>
        <taxon>Bacillati</taxon>
        <taxon>Bacillota</taxon>
        <taxon>Tissierellia</taxon>
        <taxon>Sedimentibacter</taxon>
    </lineage>
</organism>
<dbReference type="GO" id="GO:0015689">
    <property type="term" value="P:molybdate ion transport"/>
    <property type="evidence" value="ECO:0007669"/>
    <property type="project" value="InterPro"/>
</dbReference>
<dbReference type="GO" id="GO:0030973">
    <property type="term" value="F:molybdate ion binding"/>
    <property type="evidence" value="ECO:0007669"/>
    <property type="project" value="TreeGrafter"/>
</dbReference>
<keyword evidence="3 5" id="KW-0479">Metal-binding</keyword>
<protein>
    <submittedName>
        <fullName evidence="7">Molybdate ABC transporter substrate-binding protein</fullName>
    </submittedName>
</protein>
<dbReference type="Gene3D" id="3.40.190.10">
    <property type="entry name" value="Periplasmic binding protein-like II"/>
    <property type="match status" value="2"/>
</dbReference>
<comment type="caution">
    <text evidence="7">The sequence shown here is derived from an EMBL/GenBank/DDBJ whole genome shotgun (WGS) entry which is preliminary data.</text>
</comment>
<keyword evidence="2 5" id="KW-0500">Molybdenum</keyword>
<evidence type="ECO:0000313" key="7">
    <source>
        <dbReference type="EMBL" id="NYB72702.1"/>
    </source>
</evidence>
<dbReference type="AlphaFoldDB" id="A0A974BGK6"/>
<evidence type="ECO:0000256" key="1">
    <source>
        <dbReference type="ARBA" id="ARBA00009175"/>
    </source>
</evidence>
<feature type="binding site" evidence="5">
    <location>
        <position position="193"/>
    </location>
    <ligand>
        <name>molybdate</name>
        <dbReference type="ChEBI" id="CHEBI:36264"/>
    </ligand>
</feature>
<gene>
    <name evidence="7" type="primary">modA</name>
    <name evidence="7" type="ORF">HZF24_00955</name>
</gene>
<feature type="binding site" evidence="5">
    <location>
        <position position="39"/>
    </location>
    <ligand>
        <name>molybdate</name>
        <dbReference type="ChEBI" id="CHEBI:36264"/>
    </ligand>
</feature>
<keyword evidence="8" id="KW-1185">Reference proteome</keyword>
<evidence type="ECO:0000256" key="5">
    <source>
        <dbReference type="PIRSR" id="PIRSR004846-1"/>
    </source>
</evidence>
<dbReference type="PROSITE" id="PS51257">
    <property type="entry name" value="PROKAR_LIPOPROTEIN"/>
    <property type="match status" value="1"/>
</dbReference>
<evidence type="ECO:0000256" key="2">
    <source>
        <dbReference type="ARBA" id="ARBA00022505"/>
    </source>
</evidence>
<sequence>MKKNLCLFLVIISTLFLISCSDTQKVQSDTTILVSAAASLKNCMENDLIPMFEQKNPNIKINATYDSSGKLQAQIEEGADVDVFMSAAEKQMNALNEKGLIVENSIVPLLENELVLIVPKGNENNIKDFDDMLNAEIIAVGDPESVPAGQYAKELLENLDLWDEVSGKSSLGTNVTEVLNWVAEGSADTGIVYATDAASNDKVEVVSAAPEGSVSKVIYPVGIIKATTKLDPSKSFVEFLQTDDAKEIFAKYGFKPN</sequence>
<feature type="chain" id="PRO_5039281562" evidence="6">
    <location>
        <begin position="25"/>
        <end position="257"/>
    </location>
</feature>
<dbReference type="Pfam" id="PF13531">
    <property type="entry name" value="SBP_bac_11"/>
    <property type="match status" value="1"/>
</dbReference>
<dbReference type="EMBL" id="JACBNQ010000001">
    <property type="protein sequence ID" value="NYB72702.1"/>
    <property type="molecule type" value="Genomic_DNA"/>
</dbReference>
<dbReference type="PIRSF" id="PIRSF004846">
    <property type="entry name" value="ModA"/>
    <property type="match status" value="1"/>
</dbReference>
<evidence type="ECO:0000256" key="4">
    <source>
        <dbReference type="ARBA" id="ARBA00022729"/>
    </source>
</evidence>
<evidence type="ECO:0000313" key="8">
    <source>
        <dbReference type="Proteomes" id="UP000611629"/>
    </source>
</evidence>
<dbReference type="GO" id="GO:0046872">
    <property type="term" value="F:metal ion binding"/>
    <property type="evidence" value="ECO:0007669"/>
    <property type="project" value="UniProtKB-KW"/>
</dbReference>
<dbReference type="Proteomes" id="UP000611629">
    <property type="component" value="Unassembled WGS sequence"/>
</dbReference>
<dbReference type="InterPro" id="IPR005950">
    <property type="entry name" value="ModA"/>
</dbReference>
<dbReference type="SUPFAM" id="SSF53850">
    <property type="entry name" value="Periplasmic binding protein-like II"/>
    <property type="match status" value="1"/>
</dbReference>
<feature type="binding site" evidence="5">
    <location>
        <position position="175"/>
    </location>
    <ligand>
        <name>molybdate</name>
        <dbReference type="ChEBI" id="CHEBI:36264"/>
    </ligand>
</feature>
<evidence type="ECO:0000256" key="6">
    <source>
        <dbReference type="SAM" id="SignalP"/>
    </source>
</evidence>
<feature type="signal peptide" evidence="6">
    <location>
        <begin position="1"/>
        <end position="24"/>
    </location>
</feature>
<dbReference type="CDD" id="cd13537">
    <property type="entry name" value="PBP2_YvgL_like"/>
    <property type="match status" value="1"/>
</dbReference>
<comment type="similarity">
    <text evidence="1">Belongs to the bacterial solute-binding protein ModA family.</text>
</comment>
<keyword evidence="4 6" id="KW-0732">Signal</keyword>
<dbReference type="GO" id="GO:1901359">
    <property type="term" value="F:tungstate binding"/>
    <property type="evidence" value="ECO:0007669"/>
    <property type="project" value="UniProtKB-ARBA"/>
</dbReference>
<feature type="binding site" evidence="5">
    <location>
        <position position="68"/>
    </location>
    <ligand>
        <name>molybdate</name>
        <dbReference type="ChEBI" id="CHEBI:36264"/>
    </ligand>
</feature>
<accession>A0A974BGK6</accession>
<evidence type="ECO:0000256" key="3">
    <source>
        <dbReference type="ARBA" id="ARBA00022723"/>
    </source>
</evidence>